<sequence length="273" mass="30353">MLLVDPLRFDVDSALAHYAEHGYARLGTLLNAEGLAALRERADDLMLGRVSYPGLFFQLDASTGRYEDAPLGLGWQGPSLDYRKLEKLELDPRFRAWLENPLFERIVRARIAGDIVLYRSILFHKGQAGGSNLPWHQDGGKLWGITQEPELQIWTALDDAPEDGGCLEVVPGSHRGGLVTPLGGVIPPDQVAAREAEAHRMPLPVRAGEVLLVHNHLWHRSGRGRAGQRRRAFSVCYMSASTRCVRKKKAPRVFTPVFRHTREAKAPQAGMAD</sequence>
<evidence type="ECO:0000313" key="3">
    <source>
        <dbReference type="Proteomes" id="UP001221838"/>
    </source>
</evidence>
<gene>
    <name evidence="2" type="ORF">POL68_04525</name>
</gene>
<evidence type="ECO:0000256" key="1">
    <source>
        <dbReference type="ARBA" id="ARBA00001954"/>
    </source>
</evidence>
<keyword evidence="3" id="KW-1185">Reference proteome</keyword>
<dbReference type="PANTHER" id="PTHR20883">
    <property type="entry name" value="PHYTANOYL-COA DIOXYGENASE DOMAIN CONTAINING 1"/>
    <property type="match status" value="1"/>
</dbReference>
<dbReference type="GO" id="GO:0051213">
    <property type="term" value="F:dioxygenase activity"/>
    <property type="evidence" value="ECO:0007669"/>
    <property type="project" value="UniProtKB-KW"/>
</dbReference>
<dbReference type="RefSeq" id="WP_272145975.1">
    <property type="nucleotide sequence ID" value="NZ_JAQNDM010000002.1"/>
</dbReference>
<dbReference type="PANTHER" id="PTHR20883:SF48">
    <property type="entry name" value="ECTOINE DIOXYGENASE"/>
    <property type="match status" value="1"/>
</dbReference>
<dbReference type="Proteomes" id="UP001221838">
    <property type="component" value="Unassembled WGS sequence"/>
</dbReference>
<keyword evidence="2" id="KW-0560">Oxidoreductase</keyword>
<comment type="caution">
    <text evidence="2">The sequence shown here is derived from an EMBL/GenBank/DDBJ whole genome shotgun (WGS) entry which is preliminary data.</text>
</comment>
<protein>
    <submittedName>
        <fullName evidence="2">Phytanoyl-CoA dioxygenase family protein</fullName>
    </submittedName>
</protein>
<proteinExistence type="predicted"/>
<name>A0ABT5D239_9BACT</name>
<organism evidence="2 3">
    <name type="scientific">Stigmatella ashevillensis</name>
    <dbReference type="NCBI Taxonomy" id="2995309"/>
    <lineage>
        <taxon>Bacteria</taxon>
        <taxon>Pseudomonadati</taxon>
        <taxon>Myxococcota</taxon>
        <taxon>Myxococcia</taxon>
        <taxon>Myxococcales</taxon>
        <taxon>Cystobacterineae</taxon>
        <taxon>Archangiaceae</taxon>
        <taxon>Stigmatella</taxon>
    </lineage>
</organism>
<dbReference type="SUPFAM" id="SSF51197">
    <property type="entry name" value="Clavaminate synthase-like"/>
    <property type="match status" value="1"/>
</dbReference>
<dbReference type="Pfam" id="PF05721">
    <property type="entry name" value="PhyH"/>
    <property type="match status" value="1"/>
</dbReference>
<dbReference type="Gene3D" id="2.60.120.620">
    <property type="entry name" value="q2cbj1_9rhob like domain"/>
    <property type="match status" value="1"/>
</dbReference>
<comment type="cofactor">
    <cofactor evidence="1">
        <name>Fe(2+)</name>
        <dbReference type="ChEBI" id="CHEBI:29033"/>
    </cofactor>
</comment>
<dbReference type="InterPro" id="IPR008775">
    <property type="entry name" value="Phytyl_CoA_dOase-like"/>
</dbReference>
<keyword evidence="2" id="KW-0223">Dioxygenase</keyword>
<reference evidence="2 3" key="1">
    <citation type="submission" date="2022-11" db="EMBL/GenBank/DDBJ databases">
        <title>Minimal conservation of predation-associated metabolite biosynthetic gene clusters underscores biosynthetic potential of Myxococcota including descriptions for ten novel species: Archangium lansinium sp. nov., Myxococcus landrumus sp. nov., Nannocystis bai.</title>
        <authorList>
            <person name="Ahearne A."/>
            <person name="Stevens C."/>
            <person name="Dowd S."/>
        </authorList>
    </citation>
    <scope>NUCLEOTIDE SEQUENCE [LARGE SCALE GENOMIC DNA]</scope>
    <source>
        <strain evidence="2 3">NCWAL01</strain>
    </source>
</reference>
<accession>A0ABT5D239</accession>
<evidence type="ECO:0000313" key="2">
    <source>
        <dbReference type="EMBL" id="MDC0707726.1"/>
    </source>
</evidence>
<dbReference type="EMBL" id="JAQNDM010000002">
    <property type="protein sequence ID" value="MDC0707726.1"/>
    <property type="molecule type" value="Genomic_DNA"/>
</dbReference>